<dbReference type="VEuPathDB" id="CryptoDB:Vbra_14107"/>
<feature type="domain" description="SCP" evidence="2">
    <location>
        <begin position="360"/>
        <end position="476"/>
    </location>
</feature>
<dbReference type="Proteomes" id="UP000041254">
    <property type="component" value="Unassembled WGS sequence"/>
</dbReference>
<evidence type="ECO:0000313" key="4">
    <source>
        <dbReference type="Proteomes" id="UP000041254"/>
    </source>
</evidence>
<dbReference type="EMBL" id="CDMY01000356">
    <property type="protein sequence ID" value="CEM04940.1"/>
    <property type="molecule type" value="Genomic_DNA"/>
</dbReference>
<dbReference type="InterPro" id="IPR014044">
    <property type="entry name" value="CAP_dom"/>
</dbReference>
<dbReference type="CDD" id="cd05379">
    <property type="entry name" value="CAP_bacterial"/>
    <property type="match status" value="1"/>
</dbReference>
<dbReference type="Pfam" id="PF00188">
    <property type="entry name" value="CAP"/>
    <property type="match status" value="1"/>
</dbReference>
<evidence type="ECO:0000256" key="1">
    <source>
        <dbReference type="SAM" id="MobiDB-lite"/>
    </source>
</evidence>
<feature type="region of interest" description="Disordered" evidence="1">
    <location>
        <begin position="1"/>
        <end position="73"/>
    </location>
</feature>
<dbReference type="Gene3D" id="3.40.33.10">
    <property type="entry name" value="CAP"/>
    <property type="match status" value="1"/>
</dbReference>
<gene>
    <name evidence="3" type="ORF">Vbra_14107</name>
</gene>
<feature type="compositionally biased region" description="Basic and acidic residues" evidence="1">
    <location>
        <begin position="59"/>
        <end position="69"/>
    </location>
</feature>
<dbReference type="InParanoid" id="A0A0G4EZL9"/>
<organism evidence="3 4">
    <name type="scientific">Vitrella brassicaformis (strain CCMP3155)</name>
    <dbReference type="NCBI Taxonomy" id="1169540"/>
    <lineage>
        <taxon>Eukaryota</taxon>
        <taxon>Sar</taxon>
        <taxon>Alveolata</taxon>
        <taxon>Colpodellida</taxon>
        <taxon>Vitrellaceae</taxon>
        <taxon>Vitrella</taxon>
    </lineage>
</organism>
<sequence>MLPEGEMYDDSKAALDERRRVPRPRLEEPATDNNGRRNSSASVSDDPPHIDTPTGRLRGPGDGESRLDQDRDEDDDTVVWLAGAVWNLTSIEDSEKRSKAIKILHTIVNNLLLDFDKYSSLKASTTAFQTHIAPHADCLQVLLCVGFEESSGVWRAGSPERHLPNIWLAKMLLEDLKTELSIIPSRSPCRSNTPNPESSSADDFLAASRRVQQDGGKLSREQLAELHAKRLEKGGGGRGVPASGMRAREPVRLGGRQSGVGRGQVDLQGQREAYIAASRAKYKSRWPANGGGPKIRDADGKWIPYVPAAPRTERDSSLPAEERARPPPGSLRELGERDKRLDSTPQWDRDGTVYLGFKALEYTNDFRRMNRLPQLEWSQALCRIAAEHSRAMLSGNVPFGHQGSDRRFSSYPFPSVSAAENVAWNSGHSGDASARVCVDSWIGSDGHRKNMLGEFNVCGIGVARDAGGRTYFTQLFGHRMSGVYQEQPTVRNS</sequence>
<evidence type="ECO:0000313" key="3">
    <source>
        <dbReference type="EMBL" id="CEM04940.1"/>
    </source>
</evidence>
<name>A0A0G4EZL9_VITBC</name>
<dbReference type="PANTHER" id="PTHR31157:SF30">
    <property type="entry name" value="SCP DOMAIN-CONTAINING PROTEIN"/>
    <property type="match status" value="1"/>
</dbReference>
<dbReference type="SUPFAM" id="SSF55797">
    <property type="entry name" value="PR-1-like"/>
    <property type="match status" value="1"/>
</dbReference>
<dbReference type="PhylomeDB" id="A0A0G4EZL9"/>
<dbReference type="OrthoDB" id="568194at2759"/>
<reference evidence="3 4" key="1">
    <citation type="submission" date="2014-11" db="EMBL/GenBank/DDBJ databases">
        <authorList>
            <person name="Zhu J."/>
            <person name="Qi W."/>
            <person name="Song R."/>
        </authorList>
    </citation>
    <scope>NUCLEOTIDE SEQUENCE [LARGE SCALE GENOMIC DNA]</scope>
</reference>
<feature type="compositionally biased region" description="Basic and acidic residues" evidence="1">
    <location>
        <begin position="9"/>
        <end position="28"/>
    </location>
</feature>
<dbReference type="CDD" id="cd09212">
    <property type="entry name" value="PUB"/>
    <property type="match status" value="1"/>
</dbReference>
<dbReference type="InterPro" id="IPR036339">
    <property type="entry name" value="PUB-like_dom_sf"/>
</dbReference>
<dbReference type="Gene3D" id="1.20.58.2190">
    <property type="match status" value="1"/>
</dbReference>
<proteinExistence type="predicted"/>
<feature type="compositionally biased region" description="Basic and acidic residues" evidence="1">
    <location>
        <begin position="333"/>
        <end position="345"/>
    </location>
</feature>
<accession>A0A0G4EZL9</accession>
<feature type="region of interest" description="Disordered" evidence="1">
    <location>
        <begin position="309"/>
        <end position="345"/>
    </location>
</feature>
<evidence type="ECO:0000259" key="2">
    <source>
        <dbReference type="Pfam" id="PF00188"/>
    </source>
</evidence>
<keyword evidence="4" id="KW-1185">Reference proteome</keyword>
<feature type="compositionally biased region" description="Polar residues" evidence="1">
    <location>
        <begin position="31"/>
        <end position="43"/>
    </location>
</feature>
<dbReference type="PANTHER" id="PTHR31157">
    <property type="entry name" value="SCP DOMAIN-CONTAINING PROTEIN"/>
    <property type="match status" value="1"/>
</dbReference>
<dbReference type="SUPFAM" id="SSF143503">
    <property type="entry name" value="PUG domain-like"/>
    <property type="match status" value="1"/>
</dbReference>
<protein>
    <recommendedName>
        <fullName evidence="2">SCP domain-containing protein</fullName>
    </recommendedName>
</protein>
<dbReference type="InterPro" id="IPR035940">
    <property type="entry name" value="CAP_sf"/>
</dbReference>
<feature type="compositionally biased region" description="Basic and acidic residues" evidence="1">
    <location>
        <begin position="311"/>
        <end position="325"/>
    </location>
</feature>
<feature type="compositionally biased region" description="Polar residues" evidence="1">
    <location>
        <begin position="188"/>
        <end position="201"/>
    </location>
</feature>
<dbReference type="AlphaFoldDB" id="A0A0G4EZL9"/>
<feature type="region of interest" description="Disordered" evidence="1">
    <location>
        <begin position="184"/>
        <end position="203"/>
    </location>
</feature>